<comment type="caution">
    <text evidence="7">The sequence shown here is derived from an EMBL/GenBank/DDBJ whole genome shotgun (WGS) entry which is preliminary data.</text>
</comment>
<dbReference type="InterPro" id="IPR054722">
    <property type="entry name" value="PolX-like_BBD"/>
</dbReference>
<feature type="domain" description="Reverse transcriptase Ty1/copia-type" evidence="3">
    <location>
        <begin position="704"/>
        <end position="752"/>
    </location>
</feature>
<dbReference type="CDD" id="cd09272">
    <property type="entry name" value="RNase_HI_RT_Ty1"/>
    <property type="match status" value="1"/>
</dbReference>
<evidence type="ECO:0000256" key="2">
    <source>
        <dbReference type="SAM" id="MobiDB-lite"/>
    </source>
</evidence>
<dbReference type="SUPFAM" id="SSF56672">
    <property type="entry name" value="DNA/RNA polymerases"/>
    <property type="match status" value="1"/>
</dbReference>
<dbReference type="Pfam" id="PF25597">
    <property type="entry name" value="SH3_retrovirus"/>
    <property type="match status" value="1"/>
</dbReference>
<feature type="compositionally biased region" description="Polar residues" evidence="2">
    <location>
        <begin position="675"/>
        <end position="698"/>
    </location>
</feature>
<dbReference type="Pfam" id="PF13976">
    <property type="entry name" value="gag_pre-integrs"/>
    <property type="match status" value="1"/>
</dbReference>
<sequence length="1015" mass="114642">MASLSGSSNPDNNALMFQNPLFLHPSDGPGSLCVQEKLTGSQNYRSWRHAFEISLIMSSLCESIAKSVMFVGTAFEIWKQLKKRFALSNGSRKYKLNRETYDIMQQGQSISDYYTRIKCVWEELDFMNKLPRIANITPEIIAFLNAIHTQKEEQRLFQYLNGLDDHFSAQRSQLLLSTPLPSIETACSLLQQEEIQRDVFSNSLAGVDSIALYSKSDTKDKCGICGFKWHPPEKCLEKVSYPTWNYKYKQGQNKSKSRTATISQLGQGQFKKIVANVESGNFVFTSKQFEQLMRSLPQFDHSQEQKGDTDEELEPEYMAGISYFYCLSYSNGVIQGWIIDTSASDHMTPHSDYLQTPVFLQFKPHINLPNGHTSVISQIGNAKLNNGLVLKDVLLVPDFKYSLLSKNGLYHLLNIPLDHVDARLSKMVVSFLEDCSLFSNLSLNNKYAYSVFNNTYNLWHHRLGHISASQLKHISCIPNSTLNDNDDSCLSCPMAKFTKLPYPLSHSHSTCAFELIHKDIWGPYRVATRDGTRGYPSSVLKFKTPYEMLLNEVPSYDHLRLFGCLAMANNPSRTTNKFAERGVPYLFIGYPLHQKGYKLYNLQTHFMFVSRDVVFYEHMFPFSAYTMLPLMHPLPFSNTGYNTKWFNDFVSPTSTSDLLPSHNIEPDNYQHVESPTIDTAESSSSSPQSHNTEPSSTLKVDGSVEWKKARLVVQGNKQRKGVDYEETFAPVAKMVTVRPLLAIAVMKGYVVQGEFIQNVSSCDTSKSKADYSLFVKKDSSSFTAVLVYVDDLLITGRTQGLFVSQKKYTFDLLTGVGVLNSKPYKLLMDQHLKLQGDTGTPLPDPESPTFVHMQVAKHLLRYLLNAPGQGILLANSSAVHLTPYCESDWTIVSRSSTDVEYRAMVLTCCDVTWLVALVKDLGLKDLGPVDLCCDNQDTIHIAANHVFHARTKHIVVDCHYVRDQVQVRTVKPSYVHTTQQVADVFIKVLSVDQHSNLLNKIGVSNPSYSHLEGEC</sequence>
<dbReference type="InterPro" id="IPR013103">
    <property type="entry name" value="RVT_2"/>
</dbReference>
<keyword evidence="8" id="KW-1185">Reference proteome</keyword>
<keyword evidence="1" id="KW-0064">Aspartyl protease</keyword>
<reference evidence="7" key="2">
    <citation type="submission" date="2022-01" db="EMBL/GenBank/DDBJ databases">
        <authorList>
            <person name="Yamashiro T."/>
            <person name="Shiraishi A."/>
            <person name="Satake H."/>
            <person name="Nakayama K."/>
        </authorList>
    </citation>
    <scope>NUCLEOTIDE SEQUENCE</scope>
</reference>
<dbReference type="PANTHER" id="PTHR34222">
    <property type="entry name" value="GAG_PRE-INTEGRS DOMAIN-CONTAINING PROTEIN"/>
    <property type="match status" value="1"/>
</dbReference>
<protein>
    <submittedName>
        <fullName evidence="7">Cysteine-rich receptor-like protein kinase 8</fullName>
    </submittedName>
</protein>
<gene>
    <name evidence="7" type="ORF">Tco_1067976</name>
</gene>
<feature type="domain" description="Retrovirus-related Pol polyprotein from transposon TNT 1-94-like beta-barrel" evidence="5">
    <location>
        <begin position="337"/>
        <end position="406"/>
    </location>
</feature>
<proteinExistence type="predicted"/>
<accession>A0ABQ5HEG9</accession>
<dbReference type="EMBL" id="BQNB010019530">
    <property type="protein sequence ID" value="GJT86259.1"/>
    <property type="molecule type" value="Genomic_DNA"/>
</dbReference>
<evidence type="ECO:0000259" key="3">
    <source>
        <dbReference type="Pfam" id="PF07727"/>
    </source>
</evidence>
<organism evidence="7 8">
    <name type="scientific">Tanacetum coccineum</name>
    <dbReference type="NCBI Taxonomy" id="301880"/>
    <lineage>
        <taxon>Eukaryota</taxon>
        <taxon>Viridiplantae</taxon>
        <taxon>Streptophyta</taxon>
        <taxon>Embryophyta</taxon>
        <taxon>Tracheophyta</taxon>
        <taxon>Spermatophyta</taxon>
        <taxon>Magnoliopsida</taxon>
        <taxon>eudicotyledons</taxon>
        <taxon>Gunneridae</taxon>
        <taxon>Pentapetalae</taxon>
        <taxon>asterids</taxon>
        <taxon>campanulids</taxon>
        <taxon>Asterales</taxon>
        <taxon>Asteraceae</taxon>
        <taxon>Asteroideae</taxon>
        <taxon>Anthemideae</taxon>
        <taxon>Anthemidinae</taxon>
        <taxon>Tanacetum</taxon>
    </lineage>
</organism>
<dbReference type="InterPro" id="IPR057670">
    <property type="entry name" value="SH3_retrovirus"/>
</dbReference>
<keyword evidence="1" id="KW-0645">Protease</keyword>
<dbReference type="Proteomes" id="UP001151760">
    <property type="component" value="Unassembled WGS sequence"/>
</dbReference>
<evidence type="ECO:0000259" key="4">
    <source>
        <dbReference type="Pfam" id="PF13976"/>
    </source>
</evidence>
<evidence type="ECO:0000259" key="5">
    <source>
        <dbReference type="Pfam" id="PF22936"/>
    </source>
</evidence>
<feature type="region of interest" description="Disordered" evidence="2">
    <location>
        <begin position="675"/>
        <end position="699"/>
    </location>
</feature>
<dbReference type="InterPro" id="IPR025724">
    <property type="entry name" value="GAG-pre-integrase_dom"/>
</dbReference>
<reference evidence="7" key="1">
    <citation type="journal article" date="2022" name="Int. J. Mol. Sci.">
        <title>Draft Genome of Tanacetum Coccineum: Genomic Comparison of Closely Related Tanacetum-Family Plants.</title>
        <authorList>
            <person name="Yamashiro T."/>
            <person name="Shiraishi A."/>
            <person name="Nakayama K."/>
            <person name="Satake H."/>
        </authorList>
    </citation>
    <scope>NUCLEOTIDE SEQUENCE</scope>
</reference>
<keyword evidence="1" id="KW-0378">Hydrolase</keyword>
<evidence type="ECO:0000259" key="6">
    <source>
        <dbReference type="Pfam" id="PF25597"/>
    </source>
</evidence>
<feature type="domain" description="GAG-pre-integrase" evidence="4">
    <location>
        <begin position="443"/>
        <end position="496"/>
    </location>
</feature>
<evidence type="ECO:0000256" key="1">
    <source>
        <dbReference type="ARBA" id="ARBA00022750"/>
    </source>
</evidence>
<evidence type="ECO:0000313" key="7">
    <source>
        <dbReference type="EMBL" id="GJT86259.1"/>
    </source>
</evidence>
<dbReference type="Pfam" id="PF07727">
    <property type="entry name" value="RVT_2"/>
    <property type="match status" value="1"/>
</dbReference>
<dbReference type="Pfam" id="PF22936">
    <property type="entry name" value="Pol_BBD"/>
    <property type="match status" value="1"/>
</dbReference>
<name>A0ABQ5HEG9_9ASTR</name>
<evidence type="ECO:0000313" key="8">
    <source>
        <dbReference type="Proteomes" id="UP001151760"/>
    </source>
</evidence>
<dbReference type="PANTHER" id="PTHR34222:SF97">
    <property type="entry name" value="CATALYTIC REGION, PUTATIVE-RELATED"/>
    <property type="match status" value="1"/>
</dbReference>
<feature type="domain" description="Retroviral polymerase SH3-like" evidence="6">
    <location>
        <begin position="564"/>
        <end position="623"/>
    </location>
</feature>
<dbReference type="InterPro" id="IPR043502">
    <property type="entry name" value="DNA/RNA_pol_sf"/>
</dbReference>